<gene>
    <name evidence="1" type="ORF">EJB05_56711</name>
</gene>
<proteinExistence type="predicted"/>
<evidence type="ECO:0000313" key="2">
    <source>
        <dbReference type="Proteomes" id="UP000324897"/>
    </source>
</evidence>
<feature type="non-terminal residue" evidence="1">
    <location>
        <position position="1"/>
    </location>
</feature>
<dbReference type="AlphaFoldDB" id="A0A5J9SGM9"/>
<keyword evidence="2" id="KW-1185">Reference proteome</keyword>
<comment type="caution">
    <text evidence="1">The sequence shown here is derived from an EMBL/GenBank/DDBJ whole genome shotgun (WGS) entry which is preliminary data.</text>
</comment>
<sequence length="122" mass="14217">MEGRLLAGADLGVMMRINLWFLEDYDAGRWECRHRVGTPWLNHWNVRCVVMVGDSEGNVIVGDQNCLLMYDMRRKTLSMVNSVDTPQHNVILSRHVFRENLVPHPYFHARSSNDLQLIHLCK</sequence>
<protein>
    <recommendedName>
        <fullName evidence="3">F-box associated domain-containing protein</fullName>
    </recommendedName>
</protein>
<accession>A0A5J9SGM9</accession>
<reference evidence="1 2" key="1">
    <citation type="journal article" date="2019" name="Sci. Rep.">
        <title>A high-quality genome of Eragrostis curvula grass provides insights into Poaceae evolution and supports new strategies to enhance forage quality.</title>
        <authorList>
            <person name="Carballo J."/>
            <person name="Santos B.A.C.M."/>
            <person name="Zappacosta D."/>
            <person name="Garbus I."/>
            <person name="Selva J.P."/>
            <person name="Gallo C.A."/>
            <person name="Diaz A."/>
            <person name="Albertini E."/>
            <person name="Caccamo M."/>
            <person name="Echenique V."/>
        </authorList>
    </citation>
    <scope>NUCLEOTIDE SEQUENCE [LARGE SCALE GENOMIC DNA]</scope>
    <source>
        <strain evidence="2">cv. Victoria</strain>
        <tissue evidence="1">Leaf</tissue>
    </source>
</reference>
<organism evidence="1 2">
    <name type="scientific">Eragrostis curvula</name>
    <name type="common">weeping love grass</name>
    <dbReference type="NCBI Taxonomy" id="38414"/>
    <lineage>
        <taxon>Eukaryota</taxon>
        <taxon>Viridiplantae</taxon>
        <taxon>Streptophyta</taxon>
        <taxon>Embryophyta</taxon>
        <taxon>Tracheophyta</taxon>
        <taxon>Spermatophyta</taxon>
        <taxon>Magnoliopsida</taxon>
        <taxon>Liliopsida</taxon>
        <taxon>Poales</taxon>
        <taxon>Poaceae</taxon>
        <taxon>PACMAD clade</taxon>
        <taxon>Chloridoideae</taxon>
        <taxon>Eragrostideae</taxon>
        <taxon>Eragrostidinae</taxon>
        <taxon>Eragrostis</taxon>
    </lineage>
</organism>
<evidence type="ECO:0008006" key="3">
    <source>
        <dbReference type="Google" id="ProtNLM"/>
    </source>
</evidence>
<dbReference type="EMBL" id="RWGY01000913">
    <property type="protein sequence ID" value="TVT97996.1"/>
    <property type="molecule type" value="Genomic_DNA"/>
</dbReference>
<dbReference type="Proteomes" id="UP000324897">
    <property type="component" value="Unassembled WGS sequence"/>
</dbReference>
<dbReference type="Gramene" id="TVT97996">
    <property type="protein sequence ID" value="TVT97996"/>
    <property type="gene ID" value="EJB05_56711"/>
</dbReference>
<name>A0A5J9SGM9_9POAL</name>
<evidence type="ECO:0000313" key="1">
    <source>
        <dbReference type="EMBL" id="TVT97996.1"/>
    </source>
</evidence>